<sequence>MKTKVSLTINAKRYDIDVEEDFAHFLTEQMKHDFAFEGNNDLKLLLQAYVRKSLTLYEQEKQMNGLIDRLKNL</sequence>
<reference evidence="1 2" key="1">
    <citation type="journal article" date="2012" name="Stand. Genomic Sci.">
        <title>Complete genome sequence of the sulfur compounds oxidizing chemolithoautotroph Sulfuricurvum kujiense type strain (YK-1(T)).</title>
        <authorList>
            <person name="Han C."/>
            <person name="Kotsyurbenko O."/>
            <person name="Chertkov O."/>
            <person name="Held B."/>
            <person name="Lapidus A."/>
            <person name="Nolan M."/>
            <person name="Lucas S."/>
            <person name="Hammon N."/>
            <person name="Deshpande S."/>
            <person name="Cheng J.F."/>
            <person name="Tapia R."/>
            <person name="Goodwin L.A."/>
            <person name="Pitluck S."/>
            <person name="Liolios K."/>
            <person name="Pagani I."/>
            <person name="Ivanova N."/>
            <person name="Mavromatis K."/>
            <person name="Mikhailova N."/>
            <person name="Pati A."/>
            <person name="Chen A."/>
            <person name="Palaniappan K."/>
            <person name="Land M."/>
            <person name="Hauser L."/>
            <person name="Chang Y.J."/>
            <person name="Jeffries C.D."/>
            <person name="Brambilla E.M."/>
            <person name="Rohde M."/>
            <person name="Spring S."/>
            <person name="Sikorski J."/>
            <person name="Goker M."/>
            <person name="Woyke T."/>
            <person name="Bristow J."/>
            <person name="Eisen J.A."/>
            <person name="Markowitz V."/>
            <person name="Hugenholtz P."/>
            <person name="Kyrpides N.C."/>
            <person name="Klenk H.P."/>
            <person name="Detter J.C."/>
        </authorList>
    </citation>
    <scope>NUCLEOTIDE SEQUENCE [LARGE SCALE GENOMIC DNA]</scope>
    <source>
        <strain evidence="2">ATCC BAA-921 / DSM 16994 / JCM 11577 / YK-1</strain>
    </source>
</reference>
<evidence type="ECO:0000313" key="1">
    <source>
        <dbReference type="EMBL" id="ADR34871.1"/>
    </source>
</evidence>
<keyword evidence="2" id="KW-1185">Reference proteome</keyword>
<organism evidence="1 2">
    <name type="scientific">Sulfuricurvum kujiense (strain ATCC BAA-921 / DSM 16994 / JCM 11577 / YK-1)</name>
    <dbReference type="NCBI Taxonomy" id="709032"/>
    <lineage>
        <taxon>Bacteria</taxon>
        <taxon>Pseudomonadati</taxon>
        <taxon>Campylobacterota</taxon>
        <taxon>Epsilonproteobacteria</taxon>
        <taxon>Campylobacterales</taxon>
        <taxon>Sulfurimonadaceae</taxon>
        <taxon>Sulfuricurvum</taxon>
    </lineage>
</organism>
<dbReference type="EMBL" id="CP002355">
    <property type="protein sequence ID" value="ADR34871.1"/>
    <property type="molecule type" value="Genomic_DNA"/>
</dbReference>
<dbReference type="AlphaFoldDB" id="E4TWM5"/>
<dbReference type="eggNOG" id="ENOG5031V40">
    <property type="taxonomic scope" value="Bacteria"/>
</dbReference>
<accession>E4TWM5</accession>
<proteinExistence type="predicted"/>
<dbReference type="STRING" id="709032.Sulku_2211"/>
<dbReference type="RefSeq" id="WP_013461068.1">
    <property type="nucleotide sequence ID" value="NC_014762.1"/>
</dbReference>
<name>E4TWM5_SULKY</name>
<gene>
    <name evidence="1" type="ordered locus">Sulku_2211</name>
</gene>
<dbReference type="KEGG" id="sku:Sulku_2211"/>
<dbReference type="HOGENOM" id="CLU_195839_1_0_7"/>
<evidence type="ECO:0008006" key="3">
    <source>
        <dbReference type="Google" id="ProtNLM"/>
    </source>
</evidence>
<dbReference type="OrthoDB" id="5334922at2"/>
<evidence type="ECO:0000313" key="2">
    <source>
        <dbReference type="Proteomes" id="UP000008721"/>
    </source>
</evidence>
<dbReference type="Proteomes" id="UP000008721">
    <property type="component" value="Chromosome"/>
</dbReference>
<protein>
    <recommendedName>
        <fullName evidence="3">Cell division protein ZapA</fullName>
    </recommendedName>
</protein>